<gene>
    <name evidence="4" type="ORF">HJG44_19800</name>
</gene>
<feature type="domain" description="4'-phosphopantetheinyl transferase" evidence="3">
    <location>
        <begin position="85"/>
        <end position="189"/>
    </location>
</feature>
<accession>A0A849IB29</accession>
<evidence type="ECO:0000256" key="1">
    <source>
        <dbReference type="ARBA" id="ARBA00010990"/>
    </source>
</evidence>
<comment type="caution">
    <text evidence="4">The sequence shown here is derived from an EMBL/GenBank/DDBJ whole genome shotgun (WGS) entry which is preliminary data.</text>
</comment>
<evidence type="ECO:0000259" key="3">
    <source>
        <dbReference type="Pfam" id="PF01648"/>
    </source>
</evidence>
<dbReference type="GO" id="GO:0005829">
    <property type="term" value="C:cytosol"/>
    <property type="evidence" value="ECO:0007669"/>
    <property type="project" value="TreeGrafter"/>
</dbReference>
<dbReference type="PANTHER" id="PTHR12215:SF10">
    <property type="entry name" value="L-AMINOADIPATE-SEMIALDEHYDE DEHYDROGENASE-PHOSPHOPANTETHEINYL TRANSFERASE"/>
    <property type="match status" value="1"/>
</dbReference>
<dbReference type="InterPro" id="IPR050559">
    <property type="entry name" value="P-Pant_transferase_sf"/>
</dbReference>
<reference evidence="4 5" key="1">
    <citation type="submission" date="2020-04" db="EMBL/GenBank/DDBJ databases">
        <title>Enterovirga sp. isolate from soil.</title>
        <authorList>
            <person name="Chea S."/>
            <person name="Kim D.-U."/>
        </authorList>
    </citation>
    <scope>NUCLEOTIDE SEQUENCE [LARGE SCALE GENOMIC DNA]</scope>
    <source>
        <strain evidence="4 5">DB1703</strain>
    </source>
</reference>
<dbReference type="AlphaFoldDB" id="A0A849IB29"/>
<evidence type="ECO:0000256" key="2">
    <source>
        <dbReference type="ARBA" id="ARBA00022679"/>
    </source>
</evidence>
<dbReference type="SUPFAM" id="SSF56214">
    <property type="entry name" value="4'-phosphopantetheinyl transferase"/>
    <property type="match status" value="1"/>
</dbReference>
<dbReference type="EMBL" id="JABEPP010000006">
    <property type="protein sequence ID" value="NNM74608.1"/>
    <property type="molecule type" value="Genomic_DNA"/>
</dbReference>
<organism evidence="4 5">
    <name type="scientific">Enterovirga aerilata</name>
    <dbReference type="NCBI Taxonomy" id="2730920"/>
    <lineage>
        <taxon>Bacteria</taxon>
        <taxon>Pseudomonadati</taxon>
        <taxon>Pseudomonadota</taxon>
        <taxon>Alphaproteobacteria</taxon>
        <taxon>Hyphomicrobiales</taxon>
        <taxon>Methylobacteriaceae</taxon>
        <taxon>Enterovirga</taxon>
    </lineage>
</organism>
<dbReference type="PANTHER" id="PTHR12215">
    <property type="entry name" value="PHOSPHOPANTETHEINE TRANSFERASE"/>
    <property type="match status" value="1"/>
</dbReference>
<protein>
    <submittedName>
        <fullName evidence="4">4'-phosphopantetheinyl transferase superfamily protein</fullName>
    </submittedName>
</protein>
<dbReference type="InterPro" id="IPR008278">
    <property type="entry name" value="4-PPantetheinyl_Trfase_dom"/>
</dbReference>
<evidence type="ECO:0000313" key="5">
    <source>
        <dbReference type="Proteomes" id="UP000564885"/>
    </source>
</evidence>
<dbReference type="Pfam" id="PF01648">
    <property type="entry name" value="ACPS"/>
    <property type="match status" value="1"/>
</dbReference>
<comment type="similarity">
    <text evidence="1">Belongs to the P-Pant transferase superfamily. Gsp/Sfp/HetI/AcpT family.</text>
</comment>
<dbReference type="GO" id="GO:0008897">
    <property type="term" value="F:holo-[acyl-carrier-protein] synthase activity"/>
    <property type="evidence" value="ECO:0007669"/>
    <property type="project" value="InterPro"/>
</dbReference>
<dbReference type="GO" id="GO:0000287">
    <property type="term" value="F:magnesium ion binding"/>
    <property type="evidence" value="ECO:0007669"/>
    <property type="project" value="InterPro"/>
</dbReference>
<proteinExistence type="inferred from homology"/>
<dbReference type="RefSeq" id="WP_171220073.1">
    <property type="nucleotide sequence ID" value="NZ_JABEPP010000006.1"/>
</dbReference>
<dbReference type="GO" id="GO:0019878">
    <property type="term" value="P:lysine biosynthetic process via aminoadipic acid"/>
    <property type="evidence" value="ECO:0007669"/>
    <property type="project" value="TreeGrafter"/>
</dbReference>
<dbReference type="InterPro" id="IPR037143">
    <property type="entry name" value="4-PPantetheinyl_Trfase_dom_sf"/>
</dbReference>
<keyword evidence="5" id="KW-1185">Reference proteome</keyword>
<dbReference type="Gene3D" id="3.90.470.20">
    <property type="entry name" value="4'-phosphopantetheinyl transferase domain"/>
    <property type="match status" value="2"/>
</dbReference>
<name>A0A849IB29_9HYPH</name>
<dbReference type="Proteomes" id="UP000564885">
    <property type="component" value="Unassembled WGS sequence"/>
</dbReference>
<sequence length="207" mass="21696">MRPISRPEHWAGEWPAVVVAAAGRDERRTLLRALAARMLDLSPNEVSISHGEGRAPRLTRPAGTRLYLSCAGRAGLAAMAVGRAPIGVDVEAVEPEAEPAWNVLHAEEQAFLCRLAPGERGGAFARLWACKEAYLKALGTGLAREPSSFAVLPGPDGSVCVRDAHAPAAGIALSAAWVAFEGRDFAVALAELGAASRRTGSRDAGMP</sequence>
<keyword evidence="2 4" id="KW-0808">Transferase</keyword>
<evidence type="ECO:0000313" key="4">
    <source>
        <dbReference type="EMBL" id="NNM74608.1"/>
    </source>
</evidence>